<dbReference type="Proteomes" id="UP000324748">
    <property type="component" value="Unassembled WGS sequence"/>
</dbReference>
<reference evidence="2 3" key="1">
    <citation type="submission" date="2019-05" db="EMBL/GenBank/DDBJ databases">
        <title>Emergence of the Ug99 lineage of the wheat stem rust pathogen through somatic hybridization.</title>
        <authorList>
            <person name="Li F."/>
            <person name="Upadhyaya N.M."/>
            <person name="Sperschneider J."/>
            <person name="Matny O."/>
            <person name="Nguyen-Phuc H."/>
            <person name="Mago R."/>
            <person name="Raley C."/>
            <person name="Miller M.E."/>
            <person name="Silverstein K.A.T."/>
            <person name="Henningsen E."/>
            <person name="Hirsch C.D."/>
            <person name="Visser B."/>
            <person name="Pretorius Z.A."/>
            <person name="Steffenson B.J."/>
            <person name="Schwessinger B."/>
            <person name="Dodds P.N."/>
            <person name="Figueroa M."/>
        </authorList>
    </citation>
    <scope>NUCLEOTIDE SEQUENCE [LARGE SCALE GENOMIC DNA]</scope>
    <source>
        <strain evidence="2">21-0</strain>
    </source>
</reference>
<accession>A0A5B0NTC3</accession>
<feature type="region of interest" description="Disordered" evidence="1">
    <location>
        <begin position="1"/>
        <end position="28"/>
    </location>
</feature>
<feature type="compositionally biased region" description="Basic and acidic residues" evidence="1">
    <location>
        <begin position="467"/>
        <end position="486"/>
    </location>
</feature>
<evidence type="ECO:0000313" key="2">
    <source>
        <dbReference type="EMBL" id="KAA1091109.1"/>
    </source>
</evidence>
<organism evidence="2 3">
    <name type="scientific">Puccinia graminis f. sp. tritici</name>
    <dbReference type="NCBI Taxonomy" id="56615"/>
    <lineage>
        <taxon>Eukaryota</taxon>
        <taxon>Fungi</taxon>
        <taxon>Dikarya</taxon>
        <taxon>Basidiomycota</taxon>
        <taxon>Pucciniomycotina</taxon>
        <taxon>Pucciniomycetes</taxon>
        <taxon>Pucciniales</taxon>
        <taxon>Pucciniaceae</taxon>
        <taxon>Puccinia</taxon>
    </lineage>
</organism>
<dbReference type="EMBL" id="VSWC01000092">
    <property type="protein sequence ID" value="KAA1091109.1"/>
    <property type="molecule type" value="Genomic_DNA"/>
</dbReference>
<keyword evidence="3" id="KW-1185">Reference proteome</keyword>
<feature type="compositionally biased region" description="Polar residues" evidence="1">
    <location>
        <begin position="374"/>
        <end position="390"/>
    </location>
</feature>
<evidence type="ECO:0000313" key="3">
    <source>
        <dbReference type="Proteomes" id="UP000324748"/>
    </source>
</evidence>
<comment type="caution">
    <text evidence="2">The sequence shown here is derived from an EMBL/GenBank/DDBJ whole genome shotgun (WGS) entry which is preliminary data.</text>
</comment>
<feature type="compositionally biased region" description="Polar residues" evidence="1">
    <location>
        <begin position="445"/>
        <end position="457"/>
    </location>
</feature>
<gene>
    <name evidence="2" type="ORF">PGT21_025171</name>
</gene>
<evidence type="ECO:0000256" key="1">
    <source>
        <dbReference type="SAM" id="MobiDB-lite"/>
    </source>
</evidence>
<feature type="region of interest" description="Disordered" evidence="1">
    <location>
        <begin position="444"/>
        <end position="486"/>
    </location>
</feature>
<dbReference type="AlphaFoldDB" id="A0A5B0NTC3"/>
<proteinExistence type="predicted"/>
<dbReference type="OrthoDB" id="3061191at2759"/>
<name>A0A5B0NTC3_PUCGR</name>
<sequence length="486" mass="52966">MSSPISSSVDPATKSSHQAEARTQTRYQSPGDLDVEIANLLPYSVLLTLTHSRVQVMAENLELLTLEAIPTCFFALEKLATTILHSLQFGATSVELSHQELFNMQINPFVPFEDALSMLRGQTFANLNKSPLENRISILVRDVVNTQEGIEELAGTCLPQHFDSLERTLAHIQGIIARPQLIQVLHTGAGKQTHTETASPPIPHPTGELLRTHRASTVSTVPRAQSLVFFSQELNSAIFNTATSTIFKFADVLGGISPHEMELVLSAPTSGAGTYEEKLAKLTALENELIRDIISTMDPTRLVTDAEEFQGRVERHVQSHEPSCDLQSDLMFMRALRLKRQAILENINKNQQVHSTRIAAALSADKLGGGGVPHTSQGTQSVISSQQNFVNPPPDLPQTSKNLHPAEATYAPAKAHSSPPVIQSKVTEAAIIRSQSLSLSRISLPGQSFNPHPTSNVAAPPLASIDPTKRSDPNNDGDTNYKRTEF</sequence>
<feature type="region of interest" description="Disordered" evidence="1">
    <location>
        <begin position="368"/>
        <end position="402"/>
    </location>
</feature>
<protein>
    <submittedName>
        <fullName evidence="2">Uncharacterized protein</fullName>
    </submittedName>
</protein>